<evidence type="ECO:0000256" key="1">
    <source>
        <dbReference type="ARBA" id="ARBA00007277"/>
    </source>
</evidence>
<evidence type="ECO:0000313" key="8">
    <source>
        <dbReference type="EMBL" id="GEO00445.1"/>
    </source>
</evidence>
<comment type="caution">
    <text evidence="8">The sequence shown here is derived from an EMBL/GenBank/DDBJ whole genome shotgun (WGS) entry which is preliminary data.</text>
</comment>
<reference evidence="8 9" key="1">
    <citation type="submission" date="2019-07" db="EMBL/GenBank/DDBJ databases">
        <title>Whole genome shotgun sequence of Novosphingobium sediminis NBRC 106119.</title>
        <authorList>
            <person name="Hosoyama A."/>
            <person name="Uohara A."/>
            <person name="Ohji S."/>
            <person name="Ichikawa N."/>
        </authorList>
    </citation>
    <scope>NUCLEOTIDE SEQUENCE [LARGE SCALE GENOMIC DNA]</scope>
    <source>
        <strain evidence="8 9">NBRC 106119</strain>
    </source>
</reference>
<dbReference type="PANTHER" id="PTHR43620">
    <property type="entry name" value="GLYCEROPHOSPHORYL DIESTER PHOSPHODIESTERASE"/>
    <property type="match status" value="1"/>
</dbReference>
<feature type="domain" description="GP-PDE" evidence="7">
    <location>
        <begin position="22"/>
        <end position="349"/>
    </location>
</feature>
<evidence type="ECO:0000256" key="5">
    <source>
        <dbReference type="ARBA" id="ARBA00022801"/>
    </source>
</evidence>
<dbReference type="GO" id="GO:0006071">
    <property type="term" value="P:glycerol metabolic process"/>
    <property type="evidence" value="ECO:0007669"/>
    <property type="project" value="UniProtKB-KW"/>
</dbReference>
<dbReference type="GO" id="GO:0006629">
    <property type="term" value="P:lipid metabolic process"/>
    <property type="evidence" value="ECO:0007669"/>
    <property type="project" value="InterPro"/>
</dbReference>
<keyword evidence="3" id="KW-0732">Signal</keyword>
<protein>
    <recommendedName>
        <fullName evidence="2">glycerophosphodiester phosphodiesterase</fullName>
        <ecNumber evidence="2">3.1.4.46</ecNumber>
    </recommendedName>
</protein>
<dbReference type="PANTHER" id="PTHR43620:SF7">
    <property type="entry name" value="GLYCEROPHOSPHODIESTER PHOSPHODIESTERASE GDPD5-RELATED"/>
    <property type="match status" value="1"/>
</dbReference>
<sequence length="352" mass="37900">MLLRLALGVLLLGMAMPVDAKPLIFAHRGASALRPEETLAAYERAIAGGADFIEPDLVPTKDGVLVARHESNISETTDVAAHPEFAARKVVKVIDGRAQEGWFTEDFTLAELKTLRAKERLGALRPESMGFDGKFEIATFDEIVALAARSKRPVGLIPELKHPTYFAGLGFDTPGKLVAAIRGSAFLRTAPVIVQCFEIATLKRLHKELAGRRNVALLQLIQSSDVKQPADVVAAGGSLTFDDMVTPRGLAEIATYAQWISPPLRRVIPLDAAGNAGAPARLIADAHRAGLKVSVFTFRPENQFLPKDLQHGDANARWDAGMVDDVRAFVAAGVDGFFTDDPALGRAAVERP</sequence>
<evidence type="ECO:0000256" key="6">
    <source>
        <dbReference type="ARBA" id="ARBA00047512"/>
    </source>
</evidence>
<dbReference type="SUPFAM" id="SSF51695">
    <property type="entry name" value="PLC-like phosphodiesterases"/>
    <property type="match status" value="1"/>
</dbReference>
<dbReference type="Pfam" id="PF03009">
    <property type="entry name" value="GDPD"/>
    <property type="match status" value="1"/>
</dbReference>
<evidence type="ECO:0000259" key="7">
    <source>
        <dbReference type="PROSITE" id="PS51704"/>
    </source>
</evidence>
<dbReference type="Proteomes" id="UP000321464">
    <property type="component" value="Unassembled WGS sequence"/>
</dbReference>
<gene>
    <name evidence="8" type="primary">glpQ</name>
    <name evidence="8" type="ORF">NSE01_22770</name>
</gene>
<evidence type="ECO:0000256" key="2">
    <source>
        <dbReference type="ARBA" id="ARBA00012247"/>
    </source>
</evidence>
<keyword evidence="9" id="KW-1185">Reference proteome</keyword>
<comment type="similarity">
    <text evidence="1">Belongs to the glycerophosphoryl diester phosphodiesterase family.</text>
</comment>
<dbReference type="GO" id="GO:0008889">
    <property type="term" value="F:glycerophosphodiester phosphodiesterase activity"/>
    <property type="evidence" value="ECO:0007669"/>
    <property type="project" value="UniProtKB-EC"/>
</dbReference>
<dbReference type="EMBL" id="BJYR01000015">
    <property type="protein sequence ID" value="GEO00445.1"/>
    <property type="molecule type" value="Genomic_DNA"/>
</dbReference>
<dbReference type="PROSITE" id="PS51704">
    <property type="entry name" value="GP_PDE"/>
    <property type="match status" value="1"/>
</dbReference>
<dbReference type="InterPro" id="IPR030395">
    <property type="entry name" value="GP_PDE_dom"/>
</dbReference>
<organism evidence="8 9">
    <name type="scientific">Novosphingobium sediminis</name>
    <dbReference type="NCBI Taxonomy" id="707214"/>
    <lineage>
        <taxon>Bacteria</taxon>
        <taxon>Pseudomonadati</taxon>
        <taxon>Pseudomonadota</taxon>
        <taxon>Alphaproteobacteria</taxon>
        <taxon>Sphingomonadales</taxon>
        <taxon>Sphingomonadaceae</taxon>
        <taxon>Novosphingobium</taxon>
    </lineage>
</organism>
<dbReference type="InterPro" id="IPR017946">
    <property type="entry name" value="PLC-like_Pdiesterase_TIM-brl"/>
</dbReference>
<evidence type="ECO:0000256" key="3">
    <source>
        <dbReference type="ARBA" id="ARBA00022729"/>
    </source>
</evidence>
<keyword evidence="5" id="KW-0378">Hydrolase</keyword>
<proteinExistence type="inferred from homology"/>
<dbReference type="EC" id="3.1.4.46" evidence="2"/>
<name>A0A512AL55_9SPHN</name>
<keyword evidence="4" id="KW-0319">Glycerol metabolism</keyword>
<dbReference type="GO" id="GO:0042597">
    <property type="term" value="C:periplasmic space"/>
    <property type="evidence" value="ECO:0007669"/>
    <property type="project" value="TreeGrafter"/>
</dbReference>
<evidence type="ECO:0000313" key="9">
    <source>
        <dbReference type="Proteomes" id="UP000321464"/>
    </source>
</evidence>
<evidence type="ECO:0000256" key="4">
    <source>
        <dbReference type="ARBA" id="ARBA00022798"/>
    </source>
</evidence>
<dbReference type="AlphaFoldDB" id="A0A512AL55"/>
<dbReference type="Gene3D" id="3.20.20.190">
    <property type="entry name" value="Phosphatidylinositol (PI) phosphodiesterase"/>
    <property type="match status" value="1"/>
</dbReference>
<accession>A0A512AL55</accession>
<comment type="catalytic activity">
    <reaction evidence="6">
        <text>a sn-glycero-3-phosphodiester + H2O = an alcohol + sn-glycerol 3-phosphate + H(+)</text>
        <dbReference type="Rhea" id="RHEA:12969"/>
        <dbReference type="ChEBI" id="CHEBI:15377"/>
        <dbReference type="ChEBI" id="CHEBI:15378"/>
        <dbReference type="ChEBI" id="CHEBI:30879"/>
        <dbReference type="ChEBI" id="CHEBI:57597"/>
        <dbReference type="ChEBI" id="CHEBI:83408"/>
        <dbReference type="EC" id="3.1.4.46"/>
    </reaction>
</comment>
<dbReference type="RefSeq" id="WP_147159765.1">
    <property type="nucleotide sequence ID" value="NZ_BJYR01000015.1"/>
</dbReference>
<dbReference type="OrthoDB" id="9795622at2"/>